<dbReference type="Gene3D" id="3.30.420.10">
    <property type="entry name" value="Ribonuclease H-like superfamily/Ribonuclease H"/>
    <property type="match status" value="1"/>
</dbReference>
<feature type="domain" description="3'-5' exonuclease" evidence="2">
    <location>
        <begin position="211"/>
        <end position="401"/>
    </location>
</feature>
<gene>
    <name evidence="5" type="primary">LOC116299006</name>
</gene>
<sequence>MAEFVGKRLRIKTEEGTYEGIVHSIDPVKQRLTLSKVLSCTEGKAPKTLHGFHNFFGHELSNLEILRDEGCEGDDKELPRNEAKEKEVEKNRENGFNTNATHHRHHHSTPASYKPSSGAPKVQPTALQSSMKQQPSETAAMSAVFKNAVKDAGIQMKKTKKPSSIVTRDASDEGTTMLHRSPLAPERYLMDDYYSDDDMNEVSPQNPPKKVVIQEYGDHFNNAIKYISSQRVVGLSCEGIHLGRYGKVCWLVIGCRQFTYLFDVISLGTSCFDEGLGGILENANILKVIHDCRQISDALYHQYSIKLVNVFDTQVADIIIFQKEKGGQLPRVVNGLVGCLYEYLNLSPEECHFQKIRINNMQKDELIWSRRPLSQPLLDACAKHVMYLRELRLAQMERMLAEFIFGVDVYLSVIRDDKDLKPPDKKNMNKGRLVPQEFQKLYRFQHRRRNRKFDEEVHDATDEDDSLSHRNAWQEGQVFSEAYKDKHGRLREQSIRPDLYESSGRGSYGDWGTGPDNIELRPNFSDNKPHLFESSGRGSYGDRGTGPDNIELRPSFLDDKPRLFESSGRGSYFGRGTETGRSKLPPGFSDNRHQLYREEESDGSSDLSNASLGDNMAANYSDYSDTSSSRPDHPPNFFNDENAFYFKNPEELGSLRHDTIPDNRSAAVREYSSSPNACAMENTADRLVQLNFRDEDFPPLSSSQSSNSPSSPKSRPNTAIHSDSRSIPSTMRDNTRPLPAVSRGQSPLVRDAIATVGRGRGSLFQLLQHMPRARLPRLEQTNEPSGGTGSTYGVGQRVHAFPTDEELFASPEITHVSDTNSVRGGTRVWVRKT</sequence>
<name>A0A6P8ICK1_ACTTE</name>
<protein>
    <submittedName>
        <fullName evidence="5">Uncharacterized protein LOC116299006</fullName>
    </submittedName>
</protein>
<dbReference type="RefSeq" id="XP_031563472.1">
    <property type="nucleotide sequence ID" value="XM_031707612.1"/>
</dbReference>
<dbReference type="GO" id="GO:0008408">
    <property type="term" value="F:3'-5' exonuclease activity"/>
    <property type="evidence" value="ECO:0007669"/>
    <property type="project" value="InterPro"/>
</dbReference>
<feature type="region of interest" description="Disordered" evidence="1">
    <location>
        <begin position="494"/>
        <end position="642"/>
    </location>
</feature>
<dbReference type="InterPro" id="IPR052144">
    <property type="entry name" value="piRNA_biogenesis_EXD1"/>
</dbReference>
<feature type="compositionally biased region" description="Polar residues" evidence="1">
    <location>
        <begin position="717"/>
        <end position="732"/>
    </location>
</feature>
<evidence type="ECO:0000313" key="5">
    <source>
        <dbReference type="RefSeq" id="XP_031563472.1"/>
    </source>
</evidence>
<feature type="domain" description="Lsm14-like N-terminal" evidence="3">
    <location>
        <begin position="1"/>
        <end position="82"/>
    </location>
</feature>
<dbReference type="InterPro" id="IPR002562">
    <property type="entry name" value="3'-5'_exonuclease_dom"/>
</dbReference>
<reference evidence="5" key="1">
    <citation type="submission" date="2025-08" db="UniProtKB">
        <authorList>
            <consortium name="RefSeq"/>
        </authorList>
    </citation>
    <scope>IDENTIFICATION</scope>
    <source>
        <tissue evidence="5">Tentacle</tissue>
    </source>
</reference>
<dbReference type="Pfam" id="PF01612">
    <property type="entry name" value="DNA_pol_A_exo1"/>
    <property type="match status" value="1"/>
</dbReference>
<feature type="region of interest" description="Disordered" evidence="1">
    <location>
        <begin position="695"/>
        <end position="746"/>
    </location>
</feature>
<dbReference type="InterPro" id="IPR036397">
    <property type="entry name" value="RNaseH_sf"/>
</dbReference>
<dbReference type="GO" id="GO:0034587">
    <property type="term" value="P:piRNA processing"/>
    <property type="evidence" value="ECO:0007669"/>
    <property type="project" value="TreeGrafter"/>
</dbReference>
<dbReference type="GeneID" id="116299006"/>
<dbReference type="PANTHER" id="PTHR46628:SF1">
    <property type="entry name" value="PIRNA BIOGENESIS PROTEIN EXD1"/>
    <property type="match status" value="1"/>
</dbReference>
<evidence type="ECO:0000313" key="4">
    <source>
        <dbReference type="Proteomes" id="UP000515163"/>
    </source>
</evidence>
<evidence type="ECO:0000259" key="3">
    <source>
        <dbReference type="SMART" id="SM01271"/>
    </source>
</evidence>
<dbReference type="InterPro" id="IPR025609">
    <property type="entry name" value="Lsm14-like_N"/>
</dbReference>
<dbReference type="Proteomes" id="UP000515163">
    <property type="component" value="Unplaced"/>
</dbReference>
<keyword evidence="4" id="KW-1185">Reference proteome</keyword>
<dbReference type="InterPro" id="IPR012337">
    <property type="entry name" value="RNaseH-like_sf"/>
</dbReference>
<dbReference type="GO" id="GO:1990923">
    <property type="term" value="C:PET complex"/>
    <property type="evidence" value="ECO:0007669"/>
    <property type="project" value="TreeGrafter"/>
</dbReference>
<feature type="region of interest" description="Disordered" evidence="1">
    <location>
        <begin position="95"/>
        <end position="139"/>
    </location>
</feature>
<dbReference type="PANTHER" id="PTHR46628">
    <property type="entry name" value="PIRNA BIOGENESIS PROTEIN EXD1"/>
    <property type="match status" value="1"/>
</dbReference>
<feature type="compositionally biased region" description="Polar residues" evidence="1">
    <location>
        <begin position="125"/>
        <end position="139"/>
    </location>
</feature>
<feature type="region of interest" description="Disordered" evidence="1">
    <location>
        <begin position="159"/>
        <end position="181"/>
    </location>
</feature>
<dbReference type="KEGG" id="aten:116299006"/>
<dbReference type="CDD" id="cd06148">
    <property type="entry name" value="Egl_like_exo"/>
    <property type="match status" value="1"/>
</dbReference>
<evidence type="ECO:0000256" key="1">
    <source>
        <dbReference type="SAM" id="MobiDB-lite"/>
    </source>
</evidence>
<proteinExistence type="predicted"/>
<dbReference type="SMART" id="SM01271">
    <property type="entry name" value="LSM14"/>
    <property type="match status" value="1"/>
</dbReference>
<feature type="compositionally biased region" description="Basic and acidic residues" evidence="1">
    <location>
        <begin position="76"/>
        <end position="90"/>
    </location>
</feature>
<dbReference type="GO" id="GO:0003676">
    <property type="term" value="F:nucleic acid binding"/>
    <property type="evidence" value="ECO:0007669"/>
    <property type="project" value="InterPro"/>
</dbReference>
<feature type="region of interest" description="Disordered" evidence="1">
    <location>
        <begin position="71"/>
        <end position="90"/>
    </location>
</feature>
<organism evidence="4 5">
    <name type="scientific">Actinia tenebrosa</name>
    <name type="common">Australian red waratah sea anemone</name>
    <dbReference type="NCBI Taxonomy" id="6105"/>
    <lineage>
        <taxon>Eukaryota</taxon>
        <taxon>Metazoa</taxon>
        <taxon>Cnidaria</taxon>
        <taxon>Anthozoa</taxon>
        <taxon>Hexacorallia</taxon>
        <taxon>Actiniaria</taxon>
        <taxon>Actiniidae</taxon>
        <taxon>Actinia</taxon>
    </lineage>
</organism>
<dbReference type="InParanoid" id="A0A6P8ICK1"/>
<dbReference type="OrthoDB" id="26838at2759"/>
<evidence type="ECO:0000259" key="2">
    <source>
        <dbReference type="SMART" id="SM00474"/>
    </source>
</evidence>
<dbReference type="SMART" id="SM00474">
    <property type="entry name" value="35EXOc"/>
    <property type="match status" value="1"/>
</dbReference>
<accession>A0A6P8ICK1</accession>
<dbReference type="AlphaFoldDB" id="A0A6P8ICK1"/>
<feature type="compositionally biased region" description="Low complexity" evidence="1">
    <location>
        <begin position="698"/>
        <end position="716"/>
    </location>
</feature>
<dbReference type="SUPFAM" id="SSF53098">
    <property type="entry name" value="Ribonuclease H-like"/>
    <property type="match status" value="1"/>
</dbReference>